<comment type="catalytic activity">
    <reaction evidence="1">
        <text>[E2 ubiquitin-conjugating enzyme]-S-ubiquitinyl-L-cysteine + [acceptor protein]-L-lysine = [E2 ubiquitin-conjugating enzyme]-L-cysteine + [acceptor protein]-N(6)-ubiquitinyl-L-lysine.</text>
        <dbReference type="EC" id="2.3.2.31"/>
    </reaction>
</comment>
<dbReference type="CDD" id="cd22582">
    <property type="entry name" value="BRcat_RBR_unk"/>
    <property type="match status" value="1"/>
</dbReference>
<evidence type="ECO:0000259" key="14">
    <source>
        <dbReference type="PROSITE" id="PS51873"/>
    </source>
</evidence>
<evidence type="ECO:0000256" key="12">
    <source>
        <dbReference type="PROSITE-ProRule" id="PRU00175"/>
    </source>
</evidence>
<evidence type="ECO:0000256" key="1">
    <source>
        <dbReference type="ARBA" id="ARBA00001798"/>
    </source>
</evidence>
<comment type="caution">
    <text evidence="15">The sequence shown here is derived from an EMBL/GenBank/DDBJ whole genome shotgun (WGS) entry which is preliminary data.</text>
</comment>
<evidence type="ECO:0000313" key="15">
    <source>
        <dbReference type="EMBL" id="MCL7037257.1"/>
    </source>
</evidence>
<evidence type="ECO:0000256" key="5">
    <source>
        <dbReference type="ARBA" id="ARBA00012251"/>
    </source>
</evidence>
<keyword evidence="7" id="KW-0479">Metal-binding</keyword>
<organism evidence="15 16">
    <name type="scientific">Papaver nudicaule</name>
    <name type="common">Iceland poppy</name>
    <dbReference type="NCBI Taxonomy" id="74823"/>
    <lineage>
        <taxon>Eukaryota</taxon>
        <taxon>Viridiplantae</taxon>
        <taxon>Streptophyta</taxon>
        <taxon>Embryophyta</taxon>
        <taxon>Tracheophyta</taxon>
        <taxon>Spermatophyta</taxon>
        <taxon>Magnoliopsida</taxon>
        <taxon>Ranunculales</taxon>
        <taxon>Papaveraceae</taxon>
        <taxon>Papaveroideae</taxon>
        <taxon>Papaver</taxon>
    </lineage>
</organism>
<evidence type="ECO:0000259" key="13">
    <source>
        <dbReference type="PROSITE" id="PS50089"/>
    </source>
</evidence>
<dbReference type="SMART" id="SM00184">
    <property type="entry name" value="RING"/>
    <property type="match status" value="2"/>
</dbReference>
<dbReference type="FunFam" id="1.20.120.1750:FF:000018">
    <property type="entry name" value="RBR-type E3 ubiquitin transferase"/>
    <property type="match status" value="1"/>
</dbReference>
<dbReference type="SMART" id="SM00647">
    <property type="entry name" value="IBR"/>
    <property type="match status" value="2"/>
</dbReference>
<keyword evidence="8" id="KW-0677">Repeat</keyword>
<gene>
    <name evidence="15" type="ORF">MKW94_015340</name>
</gene>
<dbReference type="CDD" id="cd22584">
    <property type="entry name" value="Rcat_RBR_unk"/>
    <property type="match status" value="1"/>
</dbReference>
<dbReference type="InterPro" id="IPR013083">
    <property type="entry name" value="Znf_RING/FYVE/PHD"/>
</dbReference>
<evidence type="ECO:0000256" key="7">
    <source>
        <dbReference type="ARBA" id="ARBA00022723"/>
    </source>
</evidence>
<evidence type="ECO:0000256" key="10">
    <source>
        <dbReference type="ARBA" id="ARBA00022786"/>
    </source>
</evidence>
<dbReference type="Pfam" id="PF00097">
    <property type="entry name" value="zf-C3HC4"/>
    <property type="match status" value="1"/>
</dbReference>
<dbReference type="PROSITE" id="PS50089">
    <property type="entry name" value="ZF_RING_2"/>
    <property type="match status" value="2"/>
</dbReference>
<evidence type="ECO:0000256" key="9">
    <source>
        <dbReference type="ARBA" id="ARBA00022771"/>
    </source>
</evidence>
<comment type="cofactor">
    <cofactor evidence="2">
        <name>Zn(2+)</name>
        <dbReference type="ChEBI" id="CHEBI:29105"/>
    </cofactor>
</comment>
<dbReference type="EC" id="2.3.2.31" evidence="5"/>
<keyword evidence="16" id="KW-1185">Reference proteome</keyword>
<evidence type="ECO:0000256" key="11">
    <source>
        <dbReference type="ARBA" id="ARBA00022833"/>
    </source>
</evidence>
<proteinExistence type="inferred from homology"/>
<evidence type="ECO:0000256" key="8">
    <source>
        <dbReference type="ARBA" id="ARBA00022737"/>
    </source>
</evidence>
<comment type="function">
    <text evidence="3">Might act as an E3 ubiquitin-protein ligase, or as part of E3 complex, which accepts ubiquitin from specific E2 ubiquitin-conjugating enzymes and then transfers it to substrates.</text>
</comment>
<dbReference type="InterPro" id="IPR017907">
    <property type="entry name" value="Znf_RING_CS"/>
</dbReference>
<dbReference type="InterPro" id="IPR031127">
    <property type="entry name" value="E3_UB_ligase_RBR"/>
</dbReference>
<feature type="domain" description="RING-type" evidence="13">
    <location>
        <begin position="111"/>
        <end position="156"/>
    </location>
</feature>
<name>A0AA41SIH7_PAPNU</name>
<dbReference type="GO" id="GO:0016567">
    <property type="term" value="P:protein ubiquitination"/>
    <property type="evidence" value="ECO:0007669"/>
    <property type="project" value="InterPro"/>
</dbReference>
<dbReference type="PANTHER" id="PTHR11685">
    <property type="entry name" value="RBR FAMILY RING FINGER AND IBR DOMAIN-CONTAINING"/>
    <property type="match status" value="1"/>
</dbReference>
<keyword evidence="6" id="KW-0808">Transferase</keyword>
<dbReference type="Pfam" id="PF01485">
    <property type="entry name" value="IBR"/>
    <property type="match status" value="2"/>
</dbReference>
<dbReference type="FunFam" id="3.30.40.10:FF:000230">
    <property type="entry name" value="RBR-type E3 ubiquitin transferase"/>
    <property type="match status" value="1"/>
</dbReference>
<feature type="domain" description="RING-type" evidence="13">
    <location>
        <begin position="271"/>
        <end position="312"/>
    </location>
</feature>
<dbReference type="Gene3D" id="3.30.40.10">
    <property type="entry name" value="Zinc/RING finger domain, C3HC4 (zinc finger)"/>
    <property type="match status" value="1"/>
</dbReference>
<dbReference type="GO" id="GO:0061630">
    <property type="term" value="F:ubiquitin protein ligase activity"/>
    <property type="evidence" value="ECO:0007669"/>
    <property type="project" value="UniProtKB-EC"/>
</dbReference>
<evidence type="ECO:0000256" key="2">
    <source>
        <dbReference type="ARBA" id="ARBA00001947"/>
    </source>
</evidence>
<dbReference type="PROSITE" id="PS00518">
    <property type="entry name" value="ZF_RING_1"/>
    <property type="match status" value="1"/>
</dbReference>
<evidence type="ECO:0000313" key="16">
    <source>
        <dbReference type="Proteomes" id="UP001177140"/>
    </source>
</evidence>
<dbReference type="InterPro" id="IPR001841">
    <property type="entry name" value="Znf_RING"/>
</dbReference>
<dbReference type="Proteomes" id="UP001177140">
    <property type="component" value="Unassembled WGS sequence"/>
</dbReference>
<reference evidence="15" key="1">
    <citation type="submission" date="2022-03" db="EMBL/GenBank/DDBJ databases">
        <title>A functionally conserved STORR gene fusion in Papaver species that diverged 16.8 million years ago.</title>
        <authorList>
            <person name="Catania T."/>
        </authorList>
    </citation>
    <scope>NUCLEOTIDE SEQUENCE</scope>
    <source>
        <strain evidence="15">S-191538</strain>
    </source>
</reference>
<dbReference type="InterPro" id="IPR018957">
    <property type="entry name" value="Znf_C3HC4_RING-type"/>
</dbReference>
<evidence type="ECO:0000256" key="4">
    <source>
        <dbReference type="ARBA" id="ARBA00005884"/>
    </source>
</evidence>
<evidence type="ECO:0000256" key="3">
    <source>
        <dbReference type="ARBA" id="ARBA00003976"/>
    </source>
</evidence>
<dbReference type="GO" id="GO:0008270">
    <property type="term" value="F:zinc ion binding"/>
    <property type="evidence" value="ECO:0007669"/>
    <property type="project" value="UniProtKB-KW"/>
</dbReference>
<accession>A0AA41SIH7</accession>
<evidence type="ECO:0000256" key="6">
    <source>
        <dbReference type="ARBA" id="ARBA00022679"/>
    </source>
</evidence>
<sequence>MAETSTRIQPIDLENPNFSFTPISTRGRNKEEAISVEDYTQIRSFSKNTFIDLDDEDEIIEIKPFRSVKPKKEKKPFDYLNVIEIGESSSSDFCKKRNDFSKRVVVENFVCEICVETKMKNEAFQIKGCRHSFCSECMVRYVASKIQENVTTIGCPEMNCHGVLEPEFCQSILPPEVFDRWGKALCEALILGVQKFYCPFKDCSAPLLDEGGGGISQSECPHCRRLFCAQCKVPWHPGIVCAEFQKLNVDERGREDIMLMEAAKKNKWQRCPKCKFYVERTEGCLFIKCRCGHAFCYNCGAPLKDHYCTACKR</sequence>
<keyword evidence="9 12" id="KW-0863">Zinc-finger</keyword>
<dbReference type="EMBL" id="JAJJMA010177048">
    <property type="protein sequence ID" value="MCL7037257.1"/>
    <property type="molecule type" value="Genomic_DNA"/>
</dbReference>
<dbReference type="InterPro" id="IPR044066">
    <property type="entry name" value="TRIAD_supradom"/>
</dbReference>
<dbReference type="SUPFAM" id="SSF57850">
    <property type="entry name" value="RING/U-box"/>
    <property type="match status" value="3"/>
</dbReference>
<dbReference type="InterPro" id="IPR002867">
    <property type="entry name" value="IBR_dom"/>
</dbReference>
<feature type="domain" description="RING-type" evidence="14">
    <location>
        <begin position="107"/>
        <end position="313"/>
    </location>
</feature>
<comment type="similarity">
    <text evidence="4">Belongs to the RBR family. Ariadne subfamily.</text>
</comment>
<dbReference type="AlphaFoldDB" id="A0AA41SIH7"/>
<dbReference type="PROSITE" id="PS51873">
    <property type="entry name" value="TRIAD"/>
    <property type="match status" value="1"/>
</dbReference>
<keyword evidence="11" id="KW-0862">Zinc</keyword>
<keyword evidence="10" id="KW-0833">Ubl conjugation pathway</keyword>
<dbReference type="Gene3D" id="1.20.120.1750">
    <property type="match status" value="1"/>
</dbReference>
<protein>
    <recommendedName>
        <fullName evidence="5">RBR-type E3 ubiquitin transferase</fullName>
        <ecNumber evidence="5">2.3.2.31</ecNumber>
    </recommendedName>
</protein>